<reference evidence="3" key="1">
    <citation type="submission" date="2016-02" db="EMBL/GenBank/DDBJ databases">
        <title>Draft genome sequence of Microdochium bolleyi, a fungal endophyte of beachgrass.</title>
        <authorList>
            <consortium name="DOE Joint Genome Institute"/>
            <person name="David A.S."/>
            <person name="May G."/>
            <person name="Haridas S."/>
            <person name="Lim J."/>
            <person name="Wang M."/>
            <person name="Labutti K."/>
            <person name="Lipzen A."/>
            <person name="Barry K."/>
            <person name="Grigoriev I.V."/>
        </authorList>
    </citation>
    <scope>NUCLEOTIDE SEQUENCE [LARGE SCALE GENOMIC DNA]</scope>
    <source>
        <strain evidence="3">J235TASD1</strain>
    </source>
</reference>
<dbReference type="EMBL" id="KQ964252">
    <property type="protein sequence ID" value="KXJ90623.1"/>
    <property type="molecule type" value="Genomic_DNA"/>
</dbReference>
<evidence type="ECO:0000313" key="3">
    <source>
        <dbReference type="Proteomes" id="UP000070501"/>
    </source>
</evidence>
<dbReference type="AlphaFoldDB" id="A0A136J0G1"/>
<feature type="compositionally biased region" description="Polar residues" evidence="1">
    <location>
        <begin position="25"/>
        <end position="45"/>
    </location>
</feature>
<protein>
    <submittedName>
        <fullName evidence="2">Uncharacterized protein</fullName>
    </submittedName>
</protein>
<sequence>MGAKGASSGLMGGDSLDDLVQNNHQEMQRRQSIPQQTPYMTQTSNDPRRLSILDFANNSAMRNANFNDYQFSGMTSPATTMPSGFANMNNNMTMPGTSANFSPQTMVSEDFYN</sequence>
<proteinExistence type="predicted"/>
<dbReference type="InParanoid" id="A0A136J0G1"/>
<evidence type="ECO:0000313" key="2">
    <source>
        <dbReference type="EMBL" id="KXJ90623.1"/>
    </source>
</evidence>
<dbReference type="Proteomes" id="UP000070501">
    <property type="component" value="Unassembled WGS sequence"/>
</dbReference>
<feature type="non-terminal residue" evidence="2">
    <location>
        <position position="113"/>
    </location>
</feature>
<dbReference type="OrthoDB" id="447251at2759"/>
<keyword evidence="3" id="KW-1185">Reference proteome</keyword>
<dbReference type="STRING" id="196109.A0A136J0G1"/>
<name>A0A136J0G1_9PEZI</name>
<feature type="region of interest" description="Disordered" evidence="1">
    <location>
        <begin position="25"/>
        <end position="48"/>
    </location>
</feature>
<gene>
    <name evidence="2" type="ORF">Micbo1qcDRAFT_164223</name>
</gene>
<accession>A0A136J0G1</accession>
<evidence type="ECO:0000256" key="1">
    <source>
        <dbReference type="SAM" id="MobiDB-lite"/>
    </source>
</evidence>
<organism evidence="2 3">
    <name type="scientific">Microdochium bolleyi</name>
    <dbReference type="NCBI Taxonomy" id="196109"/>
    <lineage>
        <taxon>Eukaryota</taxon>
        <taxon>Fungi</taxon>
        <taxon>Dikarya</taxon>
        <taxon>Ascomycota</taxon>
        <taxon>Pezizomycotina</taxon>
        <taxon>Sordariomycetes</taxon>
        <taxon>Xylariomycetidae</taxon>
        <taxon>Xylariales</taxon>
        <taxon>Microdochiaceae</taxon>
        <taxon>Microdochium</taxon>
    </lineage>
</organism>